<feature type="transmembrane region" description="Helical" evidence="1">
    <location>
        <begin position="127"/>
        <end position="145"/>
    </location>
</feature>
<dbReference type="RefSeq" id="WP_133362741.1">
    <property type="nucleotide sequence ID" value="NZ_CP037940.1"/>
</dbReference>
<feature type="transmembrane region" description="Helical" evidence="1">
    <location>
        <begin position="79"/>
        <end position="107"/>
    </location>
</feature>
<keyword evidence="3" id="KW-1185">Reference proteome</keyword>
<protein>
    <submittedName>
        <fullName evidence="2">Uncharacterized protein</fullName>
    </submittedName>
</protein>
<dbReference type="EMBL" id="CP037940">
    <property type="protein sequence ID" value="QBO35662.1"/>
    <property type="molecule type" value="Genomic_DNA"/>
</dbReference>
<feature type="transmembrane region" description="Helical" evidence="1">
    <location>
        <begin position="252"/>
        <end position="272"/>
    </location>
</feature>
<feature type="transmembrane region" description="Helical" evidence="1">
    <location>
        <begin position="184"/>
        <end position="204"/>
    </location>
</feature>
<feature type="transmembrane region" description="Helical" evidence="1">
    <location>
        <begin position="303"/>
        <end position="320"/>
    </location>
</feature>
<organism evidence="2 3">
    <name type="scientific">Periweissella cryptocerci</name>
    <dbReference type="NCBI Taxonomy" id="2506420"/>
    <lineage>
        <taxon>Bacteria</taxon>
        <taxon>Bacillati</taxon>
        <taxon>Bacillota</taxon>
        <taxon>Bacilli</taxon>
        <taxon>Lactobacillales</taxon>
        <taxon>Lactobacillaceae</taxon>
        <taxon>Periweissella</taxon>
    </lineage>
</organism>
<name>A0A4P6YSP3_9LACO</name>
<accession>A0A4P6YSP3</accession>
<proteinExistence type="predicted"/>
<gene>
    <name evidence="2" type="ORF">EQG49_03905</name>
</gene>
<dbReference type="KEGG" id="wei:EQG49_03905"/>
<sequence>MNTQQMIERYVHAATRYFWGRRKVAAIRTLRNEILSGVPDSNDKAKVMTRLHDLGSPILWQTTYEHETGFLAKSGLNNIYWYCLRLLLVLGVVVSLGLAVVEAFYRVNNLPFLMVTGDILQHFGTNLLLWMAVLTSILTVAGIIFQWRGLRLTDVVHRDKPWTAMQLRTVDLPGDGRIPKWHSIVGLVVDGTLLVTFFIIAQSLHFNNGGTSIHIFSWEHVAPLRGLLIGAIGFSVIAHALALVLRHWSNGLMLLATGSQILSAVFFGSILLDTANWHPELIDFLQQLFKLNPTEIMERMEMFGTWSVVGIMLLVIYLITQQFLQVRIWKRFTSILDN</sequence>
<evidence type="ECO:0000256" key="1">
    <source>
        <dbReference type="SAM" id="Phobius"/>
    </source>
</evidence>
<feature type="transmembrane region" description="Helical" evidence="1">
    <location>
        <begin position="224"/>
        <end position="245"/>
    </location>
</feature>
<evidence type="ECO:0000313" key="2">
    <source>
        <dbReference type="EMBL" id="QBO35662.1"/>
    </source>
</evidence>
<dbReference type="OrthoDB" id="9151800at2"/>
<keyword evidence="1" id="KW-0472">Membrane</keyword>
<dbReference type="AlphaFoldDB" id="A0A4P6YSP3"/>
<reference evidence="3" key="1">
    <citation type="submission" date="2019-03" db="EMBL/GenBank/DDBJ databases">
        <title>Weissella sp. 26KH-42 Genome sequencing.</title>
        <authorList>
            <person name="Heo J."/>
            <person name="Kim S.-J."/>
            <person name="Kim J.-S."/>
            <person name="Hong S.-B."/>
            <person name="Kwon S.-W."/>
        </authorList>
    </citation>
    <scope>NUCLEOTIDE SEQUENCE [LARGE SCALE GENOMIC DNA]</scope>
    <source>
        <strain evidence="3">26KH-42</strain>
    </source>
</reference>
<keyword evidence="1" id="KW-1133">Transmembrane helix</keyword>
<evidence type="ECO:0000313" key="3">
    <source>
        <dbReference type="Proteomes" id="UP000292886"/>
    </source>
</evidence>
<dbReference type="Proteomes" id="UP000292886">
    <property type="component" value="Chromosome"/>
</dbReference>
<keyword evidence="1" id="KW-0812">Transmembrane</keyword>